<dbReference type="SUPFAM" id="SSF53850">
    <property type="entry name" value="Periplasmic binding protein-like II"/>
    <property type="match status" value="1"/>
</dbReference>
<evidence type="ECO:0000313" key="3">
    <source>
        <dbReference type="EMBL" id="MBR0654581.1"/>
    </source>
</evidence>
<evidence type="ECO:0000256" key="1">
    <source>
        <dbReference type="ARBA" id="ARBA00009437"/>
    </source>
</evidence>
<dbReference type="PANTHER" id="PTHR30537:SF79">
    <property type="entry name" value="TRANSCRIPTIONAL REGULATOR-RELATED"/>
    <property type="match status" value="1"/>
</dbReference>
<dbReference type="InterPro" id="IPR005119">
    <property type="entry name" value="LysR_subst-bd"/>
</dbReference>
<dbReference type="GO" id="GO:0003700">
    <property type="term" value="F:DNA-binding transcription factor activity"/>
    <property type="evidence" value="ECO:0007669"/>
    <property type="project" value="TreeGrafter"/>
</dbReference>
<dbReference type="Pfam" id="PF03466">
    <property type="entry name" value="LysR_substrate"/>
    <property type="match status" value="1"/>
</dbReference>
<sequence length="147" mass="16199">MANPRRRPGYTSEKLLSGEAFPVASPDLIARDGPFATEADLLRAPLMHDGSTEPWNLWLERSGISGALLLRGMVCEDGLLTRTAMLAGIGVALTRPMLIEDELRSGRLVQIFARGIGDGQDYYLCLRNTQDLPGVVRQIAAWRRTPH</sequence>
<protein>
    <recommendedName>
        <fullName evidence="2">LysR substrate-binding domain-containing protein</fullName>
    </recommendedName>
</protein>
<proteinExistence type="inferred from homology"/>
<comment type="caution">
    <text evidence="3">The sequence shown here is derived from an EMBL/GenBank/DDBJ whole genome shotgun (WGS) entry which is preliminary data.</text>
</comment>
<comment type="similarity">
    <text evidence="1">Belongs to the LysR transcriptional regulatory family.</text>
</comment>
<keyword evidence="4" id="KW-1185">Reference proteome</keyword>
<reference evidence="3" key="2">
    <citation type="journal article" date="2021" name="Syst. Appl. Microbiol.">
        <title>Roseomonas hellenica sp. nov., isolated from roots of wild-growing Alkanna tinctoria.</title>
        <authorList>
            <person name="Rat A."/>
            <person name="Naranjo H.D."/>
            <person name="Lebbe L."/>
            <person name="Cnockaert M."/>
            <person name="Krigas N."/>
            <person name="Grigoriadou K."/>
            <person name="Maloupa E."/>
            <person name="Willems A."/>
        </authorList>
    </citation>
    <scope>NUCLEOTIDE SEQUENCE</scope>
    <source>
        <strain evidence="3">LMG 28251</strain>
    </source>
</reference>
<accession>A0AAF1KLC3</accession>
<dbReference type="PANTHER" id="PTHR30537">
    <property type="entry name" value="HTH-TYPE TRANSCRIPTIONAL REGULATOR"/>
    <property type="match status" value="1"/>
</dbReference>
<dbReference type="Gene3D" id="3.40.190.10">
    <property type="entry name" value="Periplasmic binding protein-like II"/>
    <property type="match status" value="2"/>
</dbReference>
<evidence type="ECO:0000313" key="4">
    <source>
        <dbReference type="Proteomes" id="UP001196068"/>
    </source>
</evidence>
<evidence type="ECO:0000259" key="2">
    <source>
        <dbReference type="Pfam" id="PF03466"/>
    </source>
</evidence>
<dbReference type="Proteomes" id="UP001196068">
    <property type="component" value="Unassembled WGS sequence"/>
</dbReference>
<dbReference type="GO" id="GO:0043565">
    <property type="term" value="F:sequence-specific DNA binding"/>
    <property type="evidence" value="ECO:0007669"/>
    <property type="project" value="TreeGrafter"/>
</dbReference>
<dbReference type="EMBL" id="JAAEDH010000004">
    <property type="protein sequence ID" value="MBR0654581.1"/>
    <property type="molecule type" value="Genomic_DNA"/>
</dbReference>
<dbReference type="RefSeq" id="WP_211873398.1">
    <property type="nucleotide sequence ID" value="NZ_JAAEDH010000004.1"/>
</dbReference>
<organism evidence="3 4">
    <name type="scientific">Plastoroseomonas arctica</name>
    <dbReference type="NCBI Taxonomy" id="1509237"/>
    <lineage>
        <taxon>Bacteria</taxon>
        <taxon>Pseudomonadati</taxon>
        <taxon>Pseudomonadota</taxon>
        <taxon>Alphaproteobacteria</taxon>
        <taxon>Acetobacterales</taxon>
        <taxon>Acetobacteraceae</taxon>
        <taxon>Plastoroseomonas</taxon>
    </lineage>
</organism>
<dbReference type="GO" id="GO:0006351">
    <property type="term" value="P:DNA-templated transcription"/>
    <property type="evidence" value="ECO:0007669"/>
    <property type="project" value="TreeGrafter"/>
</dbReference>
<reference evidence="3" key="1">
    <citation type="submission" date="2020-01" db="EMBL/GenBank/DDBJ databases">
        <authorList>
            <person name="Rat A."/>
        </authorList>
    </citation>
    <scope>NUCLEOTIDE SEQUENCE</scope>
    <source>
        <strain evidence="3">LMG 28251</strain>
    </source>
</reference>
<dbReference type="InterPro" id="IPR058163">
    <property type="entry name" value="LysR-type_TF_proteobact-type"/>
</dbReference>
<name>A0AAF1KLC3_9PROT</name>
<feature type="domain" description="LysR substrate-binding" evidence="2">
    <location>
        <begin position="3"/>
        <end position="142"/>
    </location>
</feature>
<gene>
    <name evidence="3" type="ORF">GXW79_05755</name>
</gene>
<dbReference type="AlphaFoldDB" id="A0AAF1KLC3"/>